<dbReference type="Proteomes" id="UP000237771">
    <property type="component" value="Unassembled WGS sequence"/>
</dbReference>
<dbReference type="AlphaFoldDB" id="A0A1M5KP96"/>
<evidence type="ECO:0000313" key="4">
    <source>
        <dbReference type="Proteomes" id="UP000184384"/>
    </source>
</evidence>
<sequence>MDQTFEITKSSREALSQFLQRYTLEQLNKIPEGYSNNLIWNIGHIVVVQQMLVYKLSGLPMMISDEMVNRYKKGTAPVQDATQADVDEIKELLFETIHQTQKDLDNKIFKNFQEFTTMTGFAVKNAEDAISFNIYHEAVHTGIMMGLRKFV</sequence>
<dbReference type="InterPro" id="IPR034660">
    <property type="entry name" value="DinB/YfiT-like"/>
</dbReference>
<evidence type="ECO:0000313" key="2">
    <source>
        <dbReference type="EMBL" id="PRZ26363.1"/>
    </source>
</evidence>
<dbReference type="InterPro" id="IPR024775">
    <property type="entry name" value="DinB-like"/>
</dbReference>
<protein>
    <submittedName>
        <fullName evidence="2">DinB family protein</fullName>
    </submittedName>
    <submittedName>
        <fullName evidence="3">DinB superfamily protein</fullName>
    </submittedName>
</protein>
<reference evidence="4" key="1">
    <citation type="submission" date="2016-11" db="EMBL/GenBank/DDBJ databases">
        <authorList>
            <person name="Varghese N."/>
            <person name="Submissions S."/>
        </authorList>
    </citation>
    <scope>NUCLEOTIDE SEQUENCE [LARGE SCALE GENOMIC DNA]</scope>
    <source>
        <strain evidence="4">DSM 19729</strain>
    </source>
</reference>
<dbReference type="EMBL" id="PVUB01000002">
    <property type="protein sequence ID" value="PRZ26363.1"/>
    <property type="molecule type" value="Genomic_DNA"/>
</dbReference>
<dbReference type="Proteomes" id="UP000184384">
    <property type="component" value="Unassembled WGS sequence"/>
</dbReference>
<dbReference type="OrthoDB" id="4295522at2"/>
<reference evidence="2 5" key="3">
    <citation type="submission" date="2018-03" db="EMBL/GenBank/DDBJ databases">
        <title>Genomic Encyclopedia of Archaeal and Bacterial Type Strains, Phase II (KMG-II): from individual species to whole genera.</title>
        <authorList>
            <person name="Goeker M."/>
        </authorList>
    </citation>
    <scope>NUCLEOTIDE SEQUENCE [LARGE SCALE GENOMIC DNA]</scope>
    <source>
        <strain evidence="2 5">DSM 17797</strain>
    </source>
</reference>
<evidence type="ECO:0000259" key="1">
    <source>
        <dbReference type="Pfam" id="PF12867"/>
    </source>
</evidence>
<keyword evidence="5" id="KW-1185">Reference proteome</keyword>
<reference evidence="3" key="2">
    <citation type="submission" date="2016-11" db="EMBL/GenBank/DDBJ databases">
        <authorList>
            <person name="Jaros S."/>
            <person name="Januszkiewicz K."/>
            <person name="Wedrychowicz H."/>
        </authorList>
    </citation>
    <scope>NUCLEOTIDE SEQUENCE [LARGE SCALE GENOMIC DNA]</scope>
    <source>
        <strain evidence="3">DSM 19729</strain>
    </source>
</reference>
<dbReference type="Gene3D" id="1.20.120.450">
    <property type="entry name" value="dinb family like domain"/>
    <property type="match status" value="1"/>
</dbReference>
<proteinExistence type="predicted"/>
<evidence type="ECO:0000313" key="3">
    <source>
        <dbReference type="EMBL" id="SHG54349.1"/>
    </source>
</evidence>
<accession>A0A1M5KP96</accession>
<dbReference type="EMBL" id="FQWO01000002">
    <property type="protein sequence ID" value="SHG54349.1"/>
    <property type="molecule type" value="Genomic_DNA"/>
</dbReference>
<evidence type="ECO:0000313" key="5">
    <source>
        <dbReference type="Proteomes" id="UP000237771"/>
    </source>
</evidence>
<dbReference type="Pfam" id="PF12867">
    <property type="entry name" value="DinB_2"/>
    <property type="match status" value="1"/>
</dbReference>
<dbReference type="STRING" id="280093.SAMN05443373_102329"/>
<organism evidence="3 4">
    <name type="scientific">Flavobacterium granuli</name>
    <dbReference type="NCBI Taxonomy" id="280093"/>
    <lineage>
        <taxon>Bacteria</taxon>
        <taxon>Pseudomonadati</taxon>
        <taxon>Bacteroidota</taxon>
        <taxon>Flavobacteriia</taxon>
        <taxon>Flavobacteriales</taxon>
        <taxon>Flavobacteriaceae</taxon>
        <taxon>Flavobacterium</taxon>
    </lineage>
</organism>
<name>A0A1M5KP96_9FLAO</name>
<dbReference type="RefSeq" id="WP_072940743.1">
    <property type="nucleotide sequence ID" value="NZ_FQWO01000002.1"/>
</dbReference>
<gene>
    <name evidence="2" type="ORF">BC624_102329</name>
    <name evidence="3" type="ORF">SAMN05443373_102329</name>
</gene>
<feature type="domain" description="DinB-like" evidence="1">
    <location>
        <begin position="10"/>
        <end position="144"/>
    </location>
</feature>
<dbReference type="SUPFAM" id="SSF109854">
    <property type="entry name" value="DinB/YfiT-like putative metalloenzymes"/>
    <property type="match status" value="1"/>
</dbReference>